<evidence type="ECO:0000259" key="2">
    <source>
        <dbReference type="Pfam" id="PF07584"/>
    </source>
</evidence>
<keyword evidence="1" id="KW-1133">Transmembrane helix</keyword>
<evidence type="ECO:0000313" key="4">
    <source>
        <dbReference type="Proteomes" id="UP001055429"/>
    </source>
</evidence>
<accession>A0ABY4SS40</accession>
<dbReference type="NCBIfam" id="TIGR02226">
    <property type="entry name" value="two_anch"/>
    <property type="match status" value="1"/>
</dbReference>
<dbReference type="EMBL" id="CP097649">
    <property type="protein sequence ID" value="URI16462.1"/>
    <property type="molecule type" value="Genomic_DNA"/>
</dbReference>
<gene>
    <name evidence="3" type="ORF">M8231_05645</name>
</gene>
<dbReference type="Pfam" id="PF07584">
    <property type="entry name" value="BatA"/>
    <property type="match status" value="1"/>
</dbReference>
<evidence type="ECO:0000313" key="3">
    <source>
        <dbReference type="EMBL" id="URI16462.1"/>
    </source>
</evidence>
<evidence type="ECO:0000256" key="1">
    <source>
        <dbReference type="SAM" id="Phobius"/>
    </source>
</evidence>
<dbReference type="InterPro" id="IPR011933">
    <property type="entry name" value="Double_TM_dom"/>
</dbReference>
<proteinExistence type="predicted"/>
<feature type="transmembrane region" description="Helical" evidence="1">
    <location>
        <begin position="6"/>
        <end position="26"/>
    </location>
</feature>
<organism evidence="3 4">
    <name type="scientific">Brevundimonas albigilva</name>
    <dbReference type="NCBI Taxonomy" id="1312364"/>
    <lineage>
        <taxon>Bacteria</taxon>
        <taxon>Pseudomonadati</taxon>
        <taxon>Pseudomonadota</taxon>
        <taxon>Alphaproteobacteria</taxon>
        <taxon>Caulobacterales</taxon>
        <taxon>Caulobacteraceae</taxon>
        <taxon>Brevundimonas</taxon>
    </lineage>
</organism>
<keyword evidence="1" id="KW-0812">Transmembrane</keyword>
<keyword evidence="4" id="KW-1185">Reference proteome</keyword>
<dbReference type="Proteomes" id="UP001055429">
    <property type="component" value="Chromosome"/>
</dbReference>
<name>A0ABY4SS40_9CAUL</name>
<sequence length="385" mass="40828">MSPALLAPFALVALAALAIPVVIHIARRTQTRTVAFAALRWLKRDPRYRRRLRIDERRLLAARLALLAAIVLGLAQPVLRGLADDRPVFAVAPGVDPARLPAPRQDNARRIWLAPGFPSLDNAPPTGGEGQDLVSLIRQLDADLPQGTPLELVAPSVLDGVDAERPRLSRAVAWRVADPAPASAPASSPPPRLTVRYAPDAERQARFFRAAVSAWTAPDLRPAFDAASTDKALGADPGALVWLAAGAPSAEVVAWIRAGGVALLSSDAVLPFEGEAVAAWRDDAGAPLAMQGLVGKGRVVHLTRPLTPSAMPAVAQADFPDALWRLLAPSPQPARVAAVDHAPLTGGPAPRLPALDARPWLAVLVALLFAVERWLATRRRRAVAP</sequence>
<protein>
    <submittedName>
        <fullName evidence="3">BatA domain-containing protein</fullName>
    </submittedName>
</protein>
<feature type="domain" description="Aerotolerance regulator N-terminal" evidence="2">
    <location>
        <begin position="4"/>
        <end position="77"/>
    </location>
</feature>
<dbReference type="RefSeq" id="WP_250202426.1">
    <property type="nucleotide sequence ID" value="NZ_CP097649.1"/>
</dbReference>
<keyword evidence="1" id="KW-0472">Membrane</keyword>
<dbReference type="InterPro" id="IPR024163">
    <property type="entry name" value="Aerotolerance_reg_N"/>
</dbReference>
<feature type="transmembrane region" description="Helical" evidence="1">
    <location>
        <begin position="59"/>
        <end position="79"/>
    </location>
</feature>
<reference evidence="3" key="1">
    <citation type="submission" date="2022-05" db="EMBL/GenBank/DDBJ databases">
        <title>Brevundimonas albigilva TT17 genome sequence.</title>
        <authorList>
            <person name="Lee K."/>
            <person name="Son H."/>
        </authorList>
    </citation>
    <scope>NUCLEOTIDE SEQUENCE</scope>
    <source>
        <strain evidence="3">TT17</strain>
    </source>
</reference>